<protein>
    <submittedName>
        <fullName evidence="1">Uncharacterized protein</fullName>
    </submittedName>
</protein>
<gene>
    <name evidence="1" type="ORF">CWR43_10000</name>
</gene>
<proteinExistence type="predicted"/>
<organism evidence="1 2">
    <name type="scientific">Rhizobium sullae</name>
    <name type="common">Rhizobium hedysari</name>
    <dbReference type="NCBI Taxonomy" id="50338"/>
    <lineage>
        <taxon>Bacteria</taxon>
        <taxon>Pseudomonadati</taxon>
        <taxon>Pseudomonadota</taxon>
        <taxon>Alphaproteobacteria</taxon>
        <taxon>Hyphomicrobiales</taxon>
        <taxon>Rhizobiaceae</taxon>
        <taxon>Rhizobium/Agrobacterium group</taxon>
        <taxon>Rhizobium</taxon>
    </lineage>
</organism>
<dbReference type="EMBL" id="PIQN01000007">
    <property type="protein sequence ID" value="PKA43308.1"/>
    <property type="molecule type" value="Genomic_DNA"/>
</dbReference>
<dbReference type="Proteomes" id="UP000232164">
    <property type="component" value="Unassembled WGS sequence"/>
</dbReference>
<accession>A0A2N0DB38</accession>
<comment type="caution">
    <text evidence="1">The sequence shown here is derived from an EMBL/GenBank/DDBJ whole genome shotgun (WGS) entry which is preliminary data.</text>
</comment>
<evidence type="ECO:0000313" key="2">
    <source>
        <dbReference type="Proteomes" id="UP000232164"/>
    </source>
</evidence>
<reference evidence="1 2" key="1">
    <citation type="submission" date="2017-11" db="EMBL/GenBank/DDBJ databases">
        <authorList>
            <person name="Han C.G."/>
        </authorList>
    </citation>
    <scope>NUCLEOTIDE SEQUENCE [LARGE SCALE GENOMIC DNA]</scope>
    <source>
        <strain evidence="1 2">HCNT1</strain>
    </source>
</reference>
<name>A0A2N0DB38_RHISU</name>
<sequence length="79" mass="8759">MACDLAAHRRDTVIAMAASGMALSGEAMCFIDAFEDCSVPSTSAFRRHDRSLLLHLCRRLNTCVVHILTQIKMIRPKSP</sequence>
<dbReference type="AlphaFoldDB" id="A0A2N0DB38"/>
<evidence type="ECO:0000313" key="1">
    <source>
        <dbReference type="EMBL" id="PKA43308.1"/>
    </source>
</evidence>
<reference evidence="1 2" key="2">
    <citation type="submission" date="2017-12" db="EMBL/GenBank/DDBJ databases">
        <title>Genome sequence of Rhizobium sullae HCNT1 isolated from Sulla coronaria nodules and featuring peculiar denitrification phenotypes.</title>
        <authorList>
            <person name="De Diego-Diaz B."/>
            <person name="Treu L."/>
            <person name="Campanaro S."/>
            <person name="Da Silva Duarte V."/>
            <person name="Basaglia M."/>
            <person name="Favaro L."/>
            <person name="Casella S."/>
            <person name="Squartini A."/>
        </authorList>
    </citation>
    <scope>NUCLEOTIDE SEQUENCE [LARGE SCALE GENOMIC DNA]</scope>
    <source>
        <strain evidence="1 2">HCNT1</strain>
    </source>
</reference>
<dbReference type="STRING" id="1041146.GCA_000427985_06323"/>